<organism evidence="9 10">
    <name type="scientific">Aristolochia fimbriata</name>
    <name type="common">White veined hardy Dutchman's pipe vine</name>
    <dbReference type="NCBI Taxonomy" id="158543"/>
    <lineage>
        <taxon>Eukaryota</taxon>
        <taxon>Viridiplantae</taxon>
        <taxon>Streptophyta</taxon>
        <taxon>Embryophyta</taxon>
        <taxon>Tracheophyta</taxon>
        <taxon>Spermatophyta</taxon>
        <taxon>Magnoliopsida</taxon>
        <taxon>Magnoliidae</taxon>
        <taxon>Piperales</taxon>
        <taxon>Aristolochiaceae</taxon>
        <taxon>Aristolochia</taxon>
    </lineage>
</organism>
<gene>
    <name evidence="9" type="ORF">H6P81_011237</name>
</gene>
<comment type="similarity">
    <text evidence="5">Belongs to the cysteine-rich repeat secretory protein family.</text>
</comment>
<dbReference type="InterPro" id="IPR002902">
    <property type="entry name" value="GNK2"/>
</dbReference>
<dbReference type="Gene3D" id="3.30.430.20">
    <property type="entry name" value="Gnk2 domain, C-X8-C-X2-C motif"/>
    <property type="match status" value="2"/>
</dbReference>
<name>A0AAV7EUF8_ARIFI</name>
<dbReference type="PROSITE" id="PS51473">
    <property type="entry name" value="GNK2"/>
    <property type="match status" value="2"/>
</dbReference>
<dbReference type="PANTHER" id="PTHR32411:SF43">
    <property type="entry name" value="CYSTEINE-RICH REPEAT SECRETORY PROTEIN 38"/>
    <property type="match status" value="1"/>
</dbReference>
<dbReference type="AlphaFoldDB" id="A0AAV7EUF8"/>
<evidence type="ECO:0000256" key="3">
    <source>
        <dbReference type="ARBA" id="ARBA00022729"/>
    </source>
</evidence>
<evidence type="ECO:0000313" key="10">
    <source>
        <dbReference type="Proteomes" id="UP000825729"/>
    </source>
</evidence>
<dbReference type="PANTHER" id="PTHR32411">
    <property type="entry name" value="CYSTEINE-RICH REPEAT SECRETORY PROTEIN 38-RELATED"/>
    <property type="match status" value="1"/>
</dbReference>
<keyword evidence="10" id="KW-1185">Reference proteome</keyword>
<evidence type="ECO:0000256" key="1">
    <source>
        <dbReference type="ARBA" id="ARBA00004613"/>
    </source>
</evidence>
<comment type="subcellular location">
    <subcellularLocation>
        <location evidence="1">Secreted</location>
    </subcellularLocation>
</comment>
<evidence type="ECO:0000259" key="8">
    <source>
        <dbReference type="PROSITE" id="PS51473"/>
    </source>
</evidence>
<dbReference type="EMBL" id="JAINDJ010000004">
    <property type="protein sequence ID" value="KAG9451272.1"/>
    <property type="molecule type" value="Genomic_DNA"/>
</dbReference>
<dbReference type="Proteomes" id="UP000825729">
    <property type="component" value="Unassembled WGS sequence"/>
</dbReference>
<dbReference type="InterPro" id="IPR050581">
    <property type="entry name" value="CRR_secretory_protein"/>
</dbReference>
<keyword evidence="6" id="KW-0472">Membrane</keyword>
<dbReference type="CDD" id="cd23509">
    <property type="entry name" value="Gnk2-like"/>
    <property type="match status" value="2"/>
</dbReference>
<keyword evidence="4" id="KW-0677">Repeat</keyword>
<keyword evidence="2" id="KW-0964">Secreted</keyword>
<feature type="signal peptide" evidence="7">
    <location>
        <begin position="1"/>
        <end position="24"/>
    </location>
</feature>
<keyword evidence="6" id="KW-0812">Transmembrane</keyword>
<evidence type="ECO:0000256" key="7">
    <source>
        <dbReference type="SAM" id="SignalP"/>
    </source>
</evidence>
<dbReference type="InterPro" id="IPR038408">
    <property type="entry name" value="GNK2_sf"/>
</dbReference>
<dbReference type="Pfam" id="PF01657">
    <property type="entry name" value="Stress-antifung"/>
    <property type="match status" value="2"/>
</dbReference>
<keyword evidence="3 7" id="KW-0732">Signal</keyword>
<keyword evidence="6" id="KW-1133">Transmembrane helix</keyword>
<feature type="chain" id="PRO_5043496358" description="Gnk2-homologous domain-containing protein" evidence="7">
    <location>
        <begin position="25"/>
        <end position="311"/>
    </location>
</feature>
<dbReference type="GO" id="GO:0005576">
    <property type="term" value="C:extracellular region"/>
    <property type="evidence" value="ECO:0007669"/>
    <property type="project" value="UniProtKB-SubCell"/>
</dbReference>
<accession>A0AAV7EUF8</accession>
<sequence>MAAFRLLSPLFFLLPLFLPASTSSLLAFNCSSLSSPLSTPTQAKQSLKTLLQNLTVPISTTQYAASSISSHLHAFLQCRPHLSSTQCRICAHNAVEAMAALCSSSASVSAWFDDCYIQYYDNTSSPVRVFASRANRSTDAGPDPRRFDLALNTLVLQLRAETQVATRRGFSSGEIEYGYGRAVFTSMECLRFLTPEACDACLAAATARSRRCCGGAAGVAVVEGGCVIRYDTYRFFDVSSGSGSGPGGKTAAVYEEGEDGKGGGAARRKVVVGVWWACFFCAMGFCLGCWVLRRRVAFTSKVGSVPVEPTK</sequence>
<feature type="domain" description="Gnk2-homologous" evidence="8">
    <location>
        <begin position="24"/>
        <end position="124"/>
    </location>
</feature>
<evidence type="ECO:0000256" key="4">
    <source>
        <dbReference type="ARBA" id="ARBA00022737"/>
    </source>
</evidence>
<comment type="caution">
    <text evidence="9">The sequence shown here is derived from an EMBL/GenBank/DDBJ whole genome shotgun (WGS) entry which is preliminary data.</text>
</comment>
<evidence type="ECO:0000256" key="2">
    <source>
        <dbReference type="ARBA" id="ARBA00022525"/>
    </source>
</evidence>
<reference evidence="9 10" key="1">
    <citation type="submission" date="2021-07" db="EMBL/GenBank/DDBJ databases">
        <title>The Aristolochia fimbriata genome: insights into angiosperm evolution, floral development and chemical biosynthesis.</title>
        <authorList>
            <person name="Jiao Y."/>
        </authorList>
    </citation>
    <scope>NUCLEOTIDE SEQUENCE [LARGE SCALE GENOMIC DNA]</scope>
    <source>
        <strain evidence="9">IBCAS-2021</strain>
        <tissue evidence="9">Leaf</tissue>
    </source>
</reference>
<evidence type="ECO:0000256" key="6">
    <source>
        <dbReference type="SAM" id="Phobius"/>
    </source>
</evidence>
<evidence type="ECO:0000256" key="5">
    <source>
        <dbReference type="ARBA" id="ARBA00038515"/>
    </source>
</evidence>
<proteinExistence type="inferred from homology"/>
<feature type="domain" description="Gnk2-homologous" evidence="8">
    <location>
        <begin position="129"/>
        <end position="235"/>
    </location>
</feature>
<evidence type="ECO:0000313" key="9">
    <source>
        <dbReference type="EMBL" id="KAG9451272.1"/>
    </source>
</evidence>
<protein>
    <recommendedName>
        <fullName evidence="8">Gnk2-homologous domain-containing protein</fullName>
    </recommendedName>
</protein>
<feature type="transmembrane region" description="Helical" evidence="6">
    <location>
        <begin position="274"/>
        <end position="292"/>
    </location>
</feature>